<dbReference type="AlphaFoldDB" id="A0A443SI03"/>
<evidence type="ECO:0000313" key="3">
    <source>
        <dbReference type="EMBL" id="RWS27156.1"/>
    </source>
</evidence>
<dbReference type="OrthoDB" id="6528595at2759"/>
<evidence type="ECO:0000313" key="4">
    <source>
        <dbReference type="Proteomes" id="UP000288716"/>
    </source>
</evidence>
<gene>
    <name evidence="3" type="ORF">B4U80_13731</name>
</gene>
<dbReference type="InterPro" id="IPR036375">
    <property type="entry name" value="Hemopexin-like_dom_sf"/>
</dbReference>
<evidence type="ECO:0000256" key="2">
    <source>
        <dbReference type="SAM" id="SignalP"/>
    </source>
</evidence>
<dbReference type="VEuPathDB" id="VectorBase:LDEU004883"/>
<dbReference type="Gene3D" id="2.110.10.10">
    <property type="entry name" value="Hemopexin-like domain"/>
    <property type="match status" value="1"/>
</dbReference>
<sequence>MNCFCFLTFILIFAHIAVTLDENNFNNKTDEYLSFSEDTEEYETSEEIDEQNEVSGRATETECKNEMSNIVIEGVTDETGANDSKTVMIKGNIFVSAWMISKDGTVILLDIPADESKRGDVKSTDANLLLTENAVLFTANAYYYKLRVGNPAKMLYILGGWNQIFLGCPQPVCIDGRFDAMLSNESNVILAFRGKYFWKIAADGNGKTPTVQNAMLIRKYFPSIDTYLTAATSDQFANLYLFDVNFQVHAYMKDMDSLAESLLPGIKDLVVVTPVWDYMKTKLFRRKPFYMKKLSNSAYSLFAPIDWRVYYPHENSKNKDMQIDAAFFTKGEYEKQGFRFWVFNTDKYMVFDFQKVARYALRKTAENTKVGHNDLMTYTNKVDSPVTKQTDYFIGPDPVNNLNKDFPVELESAYDTIDGEVAFSKNWDFYLMDEEWYDIKNLSQLQSNEMTPIDDVYISLLNCKRNKYPSLGFESYDKFIEKYKSMLTPKFDPDGSVDAAPLLGISELPTHPITLARRVNNVGRNTVSQAKSKHHKC</sequence>
<evidence type="ECO:0000256" key="1">
    <source>
        <dbReference type="PROSITE-ProRule" id="PRU01011"/>
    </source>
</evidence>
<feature type="chain" id="PRO_5019463822" evidence="2">
    <location>
        <begin position="20"/>
        <end position="537"/>
    </location>
</feature>
<keyword evidence="2" id="KW-0732">Signal</keyword>
<accession>A0A443SI03</accession>
<dbReference type="InterPro" id="IPR018487">
    <property type="entry name" value="Hemopexin-like_repeat"/>
</dbReference>
<protein>
    <submittedName>
        <fullName evidence="3">Uncharacterized protein</fullName>
    </submittedName>
</protein>
<dbReference type="SUPFAM" id="SSF50923">
    <property type="entry name" value="Hemopexin-like domain"/>
    <property type="match status" value="1"/>
</dbReference>
<feature type="repeat" description="Hemopexin" evidence="1">
    <location>
        <begin position="171"/>
        <end position="224"/>
    </location>
</feature>
<comment type="caution">
    <text evidence="3">The sequence shown here is derived from an EMBL/GenBank/DDBJ whole genome shotgun (WGS) entry which is preliminary data.</text>
</comment>
<dbReference type="EMBL" id="NCKV01002221">
    <property type="protein sequence ID" value="RWS27156.1"/>
    <property type="molecule type" value="Genomic_DNA"/>
</dbReference>
<reference evidence="3 4" key="1">
    <citation type="journal article" date="2018" name="Gigascience">
        <title>Genomes of trombidid mites reveal novel predicted allergens and laterally-transferred genes associated with secondary metabolism.</title>
        <authorList>
            <person name="Dong X."/>
            <person name="Chaisiri K."/>
            <person name="Xia D."/>
            <person name="Armstrong S.D."/>
            <person name="Fang Y."/>
            <person name="Donnelly M.J."/>
            <person name="Kadowaki T."/>
            <person name="McGarry J.W."/>
            <person name="Darby A.C."/>
            <person name="Makepeace B.L."/>
        </authorList>
    </citation>
    <scope>NUCLEOTIDE SEQUENCE [LARGE SCALE GENOMIC DNA]</scope>
    <source>
        <strain evidence="3">UoL-UT</strain>
    </source>
</reference>
<keyword evidence="4" id="KW-1185">Reference proteome</keyword>
<organism evidence="3 4">
    <name type="scientific">Leptotrombidium deliense</name>
    <dbReference type="NCBI Taxonomy" id="299467"/>
    <lineage>
        <taxon>Eukaryota</taxon>
        <taxon>Metazoa</taxon>
        <taxon>Ecdysozoa</taxon>
        <taxon>Arthropoda</taxon>
        <taxon>Chelicerata</taxon>
        <taxon>Arachnida</taxon>
        <taxon>Acari</taxon>
        <taxon>Acariformes</taxon>
        <taxon>Trombidiformes</taxon>
        <taxon>Prostigmata</taxon>
        <taxon>Anystina</taxon>
        <taxon>Parasitengona</taxon>
        <taxon>Trombiculoidea</taxon>
        <taxon>Trombiculidae</taxon>
        <taxon>Leptotrombidium</taxon>
    </lineage>
</organism>
<dbReference type="PROSITE" id="PS51642">
    <property type="entry name" value="HEMOPEXIN_2"/>
    <property type="match status" value="1"/>
</dbReference>
<name>A0A443SI03_9ACAR</name>
<proteinExistence type="predicted"/>
<dbReference type="Proteomes" id="UP000288716">
    <property type="component" value="Unassembled WGS sequence"/>
</dbReference>
<feature type="signal peptide" evidence="2">
    <location>
        <begin position="1"/>
        <end position="19"/>
    </location>
</feature>